<sequence length="104" mass="12496">MAKLVRTRPQARQDARTVITRYRRERAPHAVEGFVQALSQAYEHIGRHPASGCPRYAERLKPPGLRYWPLQRYPYLVFYREHPEYVLVWRVLHRKRDIPASMRT</sequence>
<accession>A0ABV8SXU9</accession>
<dbReference type="InterPro" id="IPR007712">
    <property type="entry name" value="RelE/ParE_toxin"/>
</dbReference>
<dbReference type="EMBL" id="JBHSDU010000004">
    <property type="protein sequence ID" value="MFC4311595.1"/>
    <property type="molecule type" value="Genomic_DNA"/>
</dbReference>
<evidence type="ECO:0000256" key="1">
    <source>
        <dbReference type="ARBA" id="ARBA00022649"/>
    </source>
</evidence>
<dbReference type="RefSeq" id="WP_380600268.1">
    <property type="nucleotide sequence ID" value="NZ_JBHSDU010000004.1"/>
</dbReference>
<name>A0ABV8SXU9_9GAMM</name>
<gene>
    <name evidence="2" type="ORF">ACFPN2_21025</name>
</gene>
<dbReference type="Gene3D" id="3.30.2310.20">
    <property type="entry name" value="RelE-like"/>
    <property type="match status" value="1"/>
</dbReference>
<keyword evidence="3" id="KW-1185">Reference proteome</keyword>
<protein>
    <submittedName>
        <fullName evidence="2">Type II toxin-antitoxin system RelE/ParE family toxin</fullName>
    </submittedName>
</protein>
<dbReference type="InterPro" id="IPR035093">
    <property type="entry name" value="RelE/ParE_toxin_dom_sf"/>
</dbReference>
<organism evidence="2 3">
    <name type="scientific">Steroidobacter flavus</name>
    <dbReference type="NCBI Taxonomy" id="1842136"/>
    <lineage>
        <taxon>Bacteria</taxon>
        <taxon>Pseudomonadati</taxon>
        <taxon>Pseudomonadota</taxon>
        <taxon>Gammaproteobacteria</taxon>
        <taxon>Steroidobacterales</taxon>
        <taxon>Steroidobacteraceae</taxon>
        <taxon>Steroidobacter</taxon>
    </lineage>
</organism>
<proteinExistence type="predicted"/>
<dbReference type="Pfam" id="PF05016">
    <property type="entry name" value="ParE_toxin"/>
    <property type="match status" value="1"/>
</dbReference>
<reference evidence="3" key="1">
    <citation type="journal article" date="2019" name="Int. J. Syst. Evol. Microbiol.">
        <title>The Global Catalogue of Microorganisms (GCM) 10K type strain sequencing project: providing services to taxonomists for standard genome sequencing and annotation.</title>
        <authorList>
            <consortium name="The Broad Institute Genomics Platform"/>
            <consortium name="The Broad Institute Genome Sequencing Center for Infectious Disease"/>
            <person name="Wu L."/>
            <person name="Ma J."/>
        </authorList>
    </citation>
    <scope>NUCLEOTIDE SEQUENCE [LARGE SCALE GENOMIC DNA]</scope>
    <source>
        <strain evidence="3">CGMCC 1.10759</strain>
    </source>
</reference>
<comment type="caution">
    <text evidence="2">The sequence shown here is derived from an EMBL/GenBank/DDBJ whole genome shotgun (WGS) entry which is preliminary data.</text>
</comment>
<keyword evidence="1" id="KW-1277">Toxin-antitoxin system</keyword>
<evidence type="ECO:0000313" key="2">
    <source>
        <dbReference type="EMBL" id="MFC4311595.1"/>
    </source>
</evidence>
<evidence type="ECO:0000313" key="3">
    <source>
        <dbReference type="Proteomes" id="UP001595904"/>
    </source>
</evidence>
<dbReference type="Proteomes" id="UP001595904">
    <property type="component" value="Unassembled WGS sequence"/>
</dbReference>